<dbReference type="RefSeq" id="WP_006185151.1">
    <property type="nucleotide sequence ID" value="NZ_AOII01000044.1"/>
</dbReference>
<dbReference type="eggNOG" id="arCOG14944">
    <property type="taxonomic scope" value="Archaea"/>
</dbReference>
<evidence type="ECO:0000313" key="3">
    <source>
        <dbReference type="Proteomes" id="UP000011618"/>
    </source>
</evidence>
<feature type="region of interest" description="Disordered" evidence="1">
    <location>
        <begin position="1"/>
        <end position="43"/>
    </location>
</feature>
<protein>
    <submittedName>
        <fullName evidence="2">Uncharacterized protein</fullName>
    </submittedName>
</protein>
<evidence type="ECO:0000313" key="2">
    <source>
        <dbReference type="EMBL" id="ELY78551.1"/>
    </source>
</evidence>
<reference evidence="2 3" key="1">
    <citation type="journal article" date="2014" name="PLoS Genet.">
        <title>Phylogenetically driven sequencing of extremely halophilic archaea reveals strategies for static and dynamic osmo-response.</title>
        <authorList>
            <person name="Becker E.A."/>
            <person name="Seitzer P.M."/>
            <person name="Tritt A."/>
            <person name="Larsen D."/>
            <person name="Krusor M."/>
            <person name="Yao A.I."/>
            <person name="Wu D."/>
            <person name="Madern D."/>
            <person name="Eisen J.A."/>
            <person name="Darling A.E."/>
            <person name="Facciotti M.T."/>
        </authorList>
    </citation>
    <scope>NUCLEOTIDE SEQUENCE [LARGE SCALE GENOMIC DNA]</scope>
    <source>
        <strain evidence="2 3">DSM 3751</strain>
    </source>
</reference>
<dbReference type="EMBL" id="AOII01000044">
    <property type="protein sequence ID" value="ELY78551.1"/>
    <property type="molecule type" value="Genomic_DNA"/>
</dbReference>
<accession>L9YY46</accession>
<sequence>MTAGAASIPAGALHGPATPRVDPDGKRNKNALRTAKSGGHGVGVVADLDDDKRAAIEALIDDLANERFESVAFGD</sequence>
<name>L9YY46_9EURY</name>
<evidence type="ECO:0000256" key="1">
    <source>
        <dbReference type="SAM" id="MobiDB-lite"/>
    </source>
</evidence>
<dbReference type="AlphaFoldDB" id="L9YY46"/>
<proteinExistence type="predicted"/>
<gene>
    <name evidence="2" type="ORF">C487_07922</name>
</gene>
<dbReference type="OrthoDB" id="212636at2157"/>
<dbReference type="PATRIC" id="fig|1227495.3.peg.1596"/>
<comment type="caution">
    <text evidence="2">The sequence shown here is derived from an EMBL/GenBank/DDBJ whole genome shotgun (WGS) entry which is preliminary data.</text>
</comment>
<dbReference type="Proteomes" id="UP000011618">
    <property type="component" value="Unassembled WGS sequence"/>
</dbReference>
<dbReference type="GeneID" id="96154509"/>
<organism evidence="2 3">
    <name type="scientific">Natrinema pallidum DSM 3751</name>
    <dbReference type="NCBI Taxonomy" id="1227495"/>
    <lineage>
        <taxon>Archaea</taxon>
        <taxon>Methanobacteriati</taxon>
        <taxon>Methanobacteriota</taxon>
        <taxon>Stenosarchaea group</taxon>
        <taxon>Halobacteria</taxon>
        <taxon>Halobacteriales</taxon>
        <taxon>Natrialbaceae</taxon>
        <taxon>Natrinema</taxon>
    </lineage>
</organism>